<protein>
    <submittedName>
        <fullName evidence="1">DUF934 domain-containing protein</fullName>
    </submittedName>
</protein>
<proteinExistence type="predicted"/>
<dbReference type="InterPro" id="IPR008318">
    <property type="entry name" value="UCP030820"/>
</dbReference>
<dbReference type="Pfam" id="PF06073">
    <property type="entry name" value="DUF934"/>
    <property type="match status" value="1"/>
</dbReference>
<evidence type="ECO:0000313" key="1">
    <source>
        <dbReference type="EMBL" id="NMF98299.1"/>
    </source>
</evidence>
<organism evidence="1 2">
    <name type="scientific">Aromatoleum toluolicum</name>
    <dbReference type="NCBI Taxonomy" id="90060"/>
    <lineage>
        <taxon>Bacteria</taxon>
        <taxon>Pseudomonadati</taxon>
        <taxon>Pseudomonadota</taxon>
        <taxon>Betaproteobacteria</taxon>
        <taxon>Rhodocyclales</taxon>
        <taxon>Rhodocyclaceae</taxon>
        <taxon>Aromatoleum</taxon>
    </lineage>
</organism>
<dbReference type="PIRSF" id="PIRSF030820">
    <property type="entry name" value="UCP030820"/>
    <property type="match status" value="1"/>
</dbReference>
<accession>A0ABX1NGB4</accession>
<reference evidence="1 2" key="1">
    <citation type="submission" date="2019-12" db="EMBL/GenBank/DDBJ databases">
        <title>Comparative genomics gives insights into the taxonomy of the Azoarcus-Aromatoleum group and reveals separate origins of nif in the plant-associated Azoarcus and non-plant-associated Aromatoleum sub-groups.</title>
        <authorList>
            <person name="Lafos M."/>
            <person name="Maluk M."/>
            <person name="Batista M."/>
            <person name="Junghare M."/>
            <person name="Carmona M."/>
            <person name="Faoro H."/>
            <person name="Cruz L.M."/>
            <person name="Battistoni F."/>
            <person name="De Souza E."/>
            <person name="Pedrosa F."/>
            <person name="Chen W.-M."/>
            <person name="Poole P.S."/>
            <person name="Dixon R.A."/>
            <person name="James E.K."/>
        </authorList>
    </citation>
    <scope>NUCLEOTIDE SEQUENCE [LARGE SCALE GENOMIC DNA]</scope>
    <source>
        <strain evidence="1 2">T</strain>
    </source>
</reference>
<gene>
    <name evidence="1" type="ORF">GPA27_12980</name>
</gene>
<evidence type="ECO:0000313" key="2">
    <source>
        <dbReference type="Proteomes" id="UP000634522"/>
    </source>
</evidence>
<name>A0ABX1NGB4_9RHOO</name>
<keyword evidence="2" id="KW-1185">Reference proteome</keyword>
<dbReference type="EMBL" id="WTVS01000025">
    <property type="protein sequence ID" value="NMF98299.1"/>
    <property type="molecule type" value="Genomic_DNA"/>
</dbReference>
<sequence>MSKVIKNGRIVNDDWQILTVAEGEEAETLDVPAGRVIVPLATWLARREELAARGDVGVWFASHEGPEALADDIGRIAVIAVNFPKFVDGRGYSTAALLRTRYGYTGQLIAFGEVLRDQFKYLTRCGFDTLQPREGRYTDTQLDAAVASLADFTEPYQASVLHPQPLFRRVARAGVKA</sequence>
<dbReference type="RefSeq" id="WP_169141058.1">
    <property type="nucleotide sequence ID" value="NZ_WTVS01000025.1"/>
</dbReference>
<comment type="caution">
    <text evidence="1">The sequence shown here is derived from an EMBL/GenBank/DDBJ whole genome shotgun (WGS) entry which is preliminary data.</text>
</comment>
<dbReference type="Proteomes" id="UP000634522">
    <property type="component" value="Unassembled WGS sequence"/>
</dbReference>